<dbReference type="SUPFAM" id="SSF46785">
    <property type="entry name" value="Winged helix' DNA-binding domain"/>
    <property type="match status" value="1"/>
</dbReference>
<evidence type="ECO:0000313" key="5">
    <source>
        <dbReference type="EMBL" id="UOQ59477.1"/>
    </source>
</evidence>
<dbReference type="SMART" id="SM00344">
    <property type="entry name" value="HTH_ASNC"/>
    <property type="match status" value="1"/>
</dbReference>
<evidence type="ECO:0000313" key="6">
    <source>
        <dbReference type="Proteomes" id="UP000831775"/>
    </source>
</evidence>
<dbReference type="Pfam" id="PF13412">
    <property type="entry name" value="HTH_24"/>
    <property type="match status" value="1"/>
</dbReference>
<dbReference type="EMBL" id="CP095043">
    <property type="protein sequence ID" value="UOQ59477.1"/>
    <property type="molecule type" value="Genomic_DNA"/>
</dbReference>
<gene>
    <name evidence="5" type="ORF">MUN76_10475</name>
</gene>
<dbReference type="SUPFAM" id="SSF54909">
    <property type="entry name" value="Dimeric alpha+beta barrel"/>
    <property type="match status" value="1"/>
</dbReference>
<dbReference type="InterPro" id="IPR019887">
    <property type="entry name" value="Tscrpt_reg_AsnC/Lrp_C"/>
</dbReference>
<organism evidence="5 6">
    <name type="scientific">Leucobacter rhizosphaerae</name>
    <dbReference type="NCBI Taxonomy" id="2932245"/>
    <lineage>
        <taxon>Bacteria</taxon>
        <taxon>Bacillati</taxon>
        <taxon>Actinomycetota</taxon>
        <taxon>Actinomycetes</taxon>
        <taxon>Micrococcales</taxon>
        <taxon>Microbacteriaceae</taxon>
        <taxon>Leucobacter</taxon>
    </lineage>
</organism>
<dbReference type="InterPro" id="IPR011008">
    <property type="entry name" value="Dimeric_a/b-barrel"/>
</dbReference>
<dbReference type="InterPro" id="IPR019885">
    <property type="entry name" value="Tscrpt_reg_HTH_AsnC-type_CS"/>
</dbReference>
<evidence type="ECO:0000256" key="2">
    <source>
        <dbReference type="ARBA" id="ARBA00023125"/>
    </source>
</evidence>
<dbReference type="PROSITE" id="PS00519">
    <property type="entry name" value="HTH_ASNC_1"/>
    <property type="match status" value="1"/>
</dbReference>
<keyword evidence="2" id="KW-0238">DNA-binding</keyword>
<evidence type="ECO:0000256" key="3">
    <source>
        <dbReference type="ARBA" id="ARBA00023163"/>
    </source>
</evidence>
<name>A0ABY4FT59_9MICO</name>
<dbReference type="InterPro" id="IPR036388">
    <property type="entry name" value="WH-like_DNA-bd_sf"/>
</dbReference>
<keyword evidence="6" id="KW-1185">Reference proteome</keyword>
<dbReference type="InterPro" id="IPR019888">
    <property type="entry name" value="Tscrpt_reg_AsnC-like"/>
</dbReference>
<dbReference type="PRINTS" id="PR00033">
    <property type="entry name" value="HTHASNC"/>
</dbReference>
<dbReference type="Proteomes" id="UP000831775">
    <property type="component" value="Chromosome"/>
</dbReference>
<dbReference type="Gene3D" id="3.30.70.920">
    <property type="match status" value="1"/>
</dbReference>
<sequence>MARDTQQAIDDLDRRVLRALRDEPRATLGEMAELVGVSRTTFKARLDRLWDSGVIIGHETQLDLASMGFEVQAWVQLNVVQGELAVIQQHLDGMPHVIEAFATTGGADVQCRVVARSTAHLQEVLLTLGSCPAVTRTKSSVILSSLVSHRKVQSLDLLEL</sequence>
<dbReference type="PANTHER" id="PTHR30154:SF34">
    <property type="entry name" value="TRANSCRIPTIONAL REGULATOR AZLB"/>
    <property type="match status" value="1"/>
</dbReference>
<dbReference type="PANTHER" id="PTHR30154">
    <property type="entry name" value="LEUCINE-RESPONSIVE REGULATORY PROTEIN"/>
    <property type="match status" value="1"/>
</dbReference>
<reference evidence="5 6" key="1">
    <citation type="submission" date="2022-04" db="EMBL/GenBank/DDBJ databases">
        <title>Leucobacter sp. isolated from rhizosphere of onion.</title>
        <authorList>
            <person name="Won M."/>
            <person name="Lee C.-M."/>
            <person name="Woen H.-Y."/>
            <person name="Kwon S.-W."/>
        </authorList>
    </citation>
    <scope>NUCLEOTIDE SEQUENCE [LARGE SCALE GENOMIC DNA]</scope>
    <source>
        <strain evidence="5 6">H25R-14</strain>
    </source>
</reference>
<dbReference type="InterPro" id="IPR036390">
    <property type="entry name" value="WH_DNA-bd_sf"/>
</dbReference>
<dbReference type="RefSeq" id="WP_244684513.1">
    <property type="nucleotide sequence ID" value="NZ_CP095043.1"/>
</dbReference>
<evidence type="ECO:0000259" key="4">
    <source>
        <dbReference type="PROSITE" id="PS50956"/>
    </source>
</evidence>
<dbReference type="Gene3D" id="1.10.10.10">
    <property type="entry name" value="Winged helix-like DNA-binding domain superfamily/Winged helix DNA-binding domain"/>
    <property type="match status" value="1"/>
</dbReference>
<keyword evidence="1" id="KW-0805">Transcription regulation</keyword>
<dbReference type="PROSITE" id="PS50956">
    <property type="entry name" value="HTH_ASNC_2"/>
    <property type="match status" value="1"/>
</dbReference>
<protein>
    <submittedName>
        <fullName evidence="5">Lrp/AsnC family transcriptional regulator</fullName>
    </submittedName>
</protein>
<accession>A0ABY4FT59</accession>
<feature type="domain" description="HTH asnC-type" evidence="4">
    <location>
        <begin position="9"/>
        <end position="70"/>
    </location>
</feature>
<keyword evidence="3" id="KW-0804">Transcription</keyword>
<evidence type="ECO:0000256" key="1">
    <source>
        <dbReference type="ARBA" id="ARBA00023015"/>
    </source>
</evidence>
<proteinExistence type="predicted"/>
<dbReference type="Pfam" id="PF01037">
    <property type="entry name" value="AsnC_trans_reg"/>
    <property type="match status" value="1"/>
</dbReference>
<dbReference type="InterPro" id="IPR000485">
    <property type="entry name" value="AsnC-type_HTH_dom"/>
</dbReference>